<evidence type="ECO:0000313" key="1">
    <source>
        <dbReference type="EMBL" id="AHL18977.1"/>
    </source>
</evidence>
<dbReference type="EMBL" id="KJ094027">
    <property type="protein sequence ID" value="AHL18977.1"/>
    <property type="molecule type" value="Genomic_DNA"/>
</dbReference>
<organism evidence="1">
    <name type="scientific">Listeria phage LP-083-1</name>
    <dbReference type="NCBI Taxonomy" id="1458854"/>
    <lineage>
        <taxon>Viruses</taxon>
        <taxon>Duplodnaviria</taxon>
        <taxon>Heunggongvirae</taxon>
        <taxon>Uroviricota</taxon>
        <taxon>Caudoviricetes</taxon>
    </lineage>
</organism>
<proteinExistence type="predicted"/>
<sequence length="152" mass="17352">MPKTFTVRPLKGDDIFTLANIVQKLDLANDLIEKYKKGIDEATDQSVHLIKTQDHKKKQDKRQDQLDKIISDLKAQAQNEKFSVEFMGLILQKVLTNISKVKPELNAFLSDVADCDVSELSMIDYGVLVKQVFTGKDFRDFFQFIPTILTAE</sequence>
<protein>
    <submittedName>
        <fullName evidence="1">Uncharacterized protein</fullName>
    </submittedName>
</protein>
<accession>A0A059T6N2</accession>
<name>A0A059T6N2_9CAUD</name>
<reference evidence="1" key="1">
    <citation type="journal article" date="2014" name="Appl. Environ. Microbiol.">
        <title>Comparative genomic and morphological analysis of Listeria phages isolated from farm environments.</title>
        <authorList>
            <person name="Denes T."/>
            <person name="Vongkamjan K."/>
            <person name="Ackermann H.W."/>
            <person name="Moreno Switt A.I."/>
            <person name="Wiedmann M."/>
            <person name="den Bakker H.C."/>
        </authorList>
    </citation>
    <scope>NUCLEOTIDE SEQUENCE</scope>
</reference>
<gene>
    <name evidence="1" type="ORF">LP083-1_012</name>
</gene>